<organism evidence="2 3">
    <name type="scientific">Streptomyces microflavus</name>
    <name type="common">Streptomyces lipmanii</name>
    <dbReference type="NCBI Taxonomy" id="1919"/>
    <lineage>
        <taxon>Bacteria</taxon>
        <taxon>Bacillati</taxon>
        <taxon>Actinomycetota</taxon>
        <taxon>Actinomycetes</taxon>
        <taxon>Kitasatosporales</taxon>
        <taxon>Streptomycetaceae</taxon>
        <taxon>Streptomyces</taxon>
    </lineage>
</organism>
<accession>A0A6N9VKB9</accession>
<evidence type="ECO:0000259" key="1">
    <source>
        <dbReference type="Pfam" id="PF01595"/>
    </source>
</evidence>
<reference evidence="2 3" key="1">
    <citation type="submission" date="2020-01" db="EMBL/GenBank/DDBJ databases">
        <title>Insect and environment-associated Actinomycetes.</title>
        <authorList>
            <person name="Currrie C."/>
            <person name="Chevrette M."/>
            <person name="Carlson C."/>
            <person name="Stubbendieck R."/>
            <person name="Wendt-Pienkowski E."/>
        </authorList>
    </citation>
    <scope>NUCLEOTIDE SEQUENCE [LARGE SCALE GENOMIC DNA]</scope>
    <source>
        <strain evidence="2 3">SID14438</strain>
    </source>
</reference>
<dbReference type="PANTHER" id="PTHR43099:SF4">
    <property type="entry name" value="INTEGRAL MEMBRANE PROTEIN"/>
    <property type="match status" value="1"/>
</dbReference>
<proteinExistence type="predicted"/>
<evidence type="ECO:0000313" key="2">
    <source>
        <dbReference type="EMBL" id="NEB71995.1"/>
    </source>
</evidence>
<name>A0A6N9VKB9_STRMI</name>
<dbReference type="Proteomes" id="UP000471648">
    <property type="component" value="Unassembled WGS sequence"/>
</dbReference>
<protein>
    <recommendedName>
        <fullName evidence="1">CNNM transmembrane domain-containing protein</fullName>
    </recommendedName>
</protein>
<dbReference type="InterPro" id="IPR002550">
    <property type="entry name" value="CNNM"/>
</dbReference>
<sequence length="68" mass="7366">RSALLLGPPLVALSRALRPVIFAVNAFANLLLRLLRVETKDEVSASFSDDDLARMVKDSGDAGLLDDR</sequence>
<comment type="caution">
    <text evidence="2">The sequence shown here is derived from an EMBL/GenBank/DDBJ whole genome shotgun (WGS) entry which is preliminary data.</text>
</comment>
<dbReference type="RefSeq" id="WP_239111105.1">
    <property type="nucleotide sequence ID" value="NZ_JAAGME010001443.1"/>
</dbReference>
<dbReference type="PANTHER" id="PTHR43099">
    <property type="entry name" value="UPF0053 PROTEIN YRKA"/>
    <property type="match status" value="1"/>
</dbReference>
<dbReference type="EMBL" id="JAAGME010001443">
    <property type="protein sequence ID" value="NEB71995.1"/>
    <property type="molecule type" value="Genomic_DNA"/>
</dbReference>
<gene>
    <name evidence="2" type="ORF">G3I39_33745</name>
</gene>
<dbReference type="AlphaFoldDB" id="A0A6N9VKB9"/>
<dbReference type="InterPro" id="IPR051676">
    <property type="entry name" value="UPF0053_domain"/>
</dbReference>
<evidence type="ECO:0000313" key="3">
    <source>
        <dbReference type="Proteomes" id="UP000471648"/>
    </source>
</evidence>
<feature type="non-terminal residue" evidence="2">
    <location>
        <position position="68"/>
    </location>
</feature>
<feature type="domain" description="CNNM transmembrane" evidence="1">
    <location>
        <begin position="3"/>
        <end position="66"/>
    </location>
</feature>
<dbReference type="Pfam" id="PF01595">
    <property type="entry name" value="CNNM"/>
    <property type="match status" value="1"/>
</dbReference>
<feature type="non-terminal residue" evidence="2">
    <location>
        <position position="1"/>
    </location>
</feature>